<dbReference type="GO" id="GO:0005634">
    <property type="term" value="C:nucleus"/>
    <property type="evidence" value="ECO:0007669"/>
    <property type="project" value="UniProtKB-SubCell"/>
</dbReference>
<dbReference type="InterPro" id="IPR015495">
    <property type="entry name" value="Myb_TF_plants"/>
</dbReference>
<accession>A0A5B7A7S0</accession>
<evidence type="ECO:0000259" key="9">
    <source>
        <dbReference type="PROSITE" id="PS51294"/>
    </source>
</evidence>
<feature type="domain" description="HTH myb-type" evidence="9">
    <location>
        <begin position="4"/>
        <end position="56"/>
    </location>
</feature>
<keyword evidence="4" id="KW-0238">DNA-binding</keyword>
<evidence type="ECO:0000313" key="10">
    <source>
        <dbReference type="EMBL" id="MPA51948.1"/>
    </source>
</evidence>
<dbReference type="PROSITE" id="PS51294">
    <property type="entry name" value="HTH_MYB"/>
    <property type="match status" value="2"/>
</dbReference>
<dbReference type="PANTHER" id="PTHR47999">
    <property type="entry name" value="TRANSCRIPTION FACTOR MYB8-RELATED-RELATED"/>
    <property type="match status" value="1"/>
</dbReference>
<keyword evidence="6" id="KW-0539">Nucleus</keyword>
<gene>
    <name evidence="10" type="ORF">Din_021389</name>
</gene>
<dbReference type="InterPro" id="IPR009057">
    <property type="entry name" value="Homeodomain-like_sf"/>
</dbReference>
<feature type="domain" description="HTH myb-type" evidence="9">
    <location>
        <begin position="57"/>
        <end position="111"/>
    </location>
</feature>
<keyword evidence="2" id="KW-0677">Repeat</keyword>
<dbReference type="SMART" id="SM00717">
    <property type="entry name" value="SANT"/>
    <property type="match status" value="2"/>
</dbReference>
<feature type="domain" description="Myb-like" evidence="8">
    <location>
        <begin position="4"/>
        <end position="56"/>
    </location>
</feature>
<dbReference type="FunFam" id="1.10.10.60:FF:000001">
    <property type="entry name" value="MYB-related transcription factor"/>
    <property type="match status" value="1"/>
</dbReference>
<evidence type="ECO:0000256" key="2">
    <source>
        <dbReference type="ARBA" id="ARBA00022737"/>
    </source>
</evidence>
<proteinExistence type="predicted"/>
<dbReference type="GO" id="GO:0003677">
    <property type="term" value="F:DNA binding"/>
    <property type="evidence" value="ECO:0007669"/>
    <property type="project" value="UniProtKB-KW"/>
</dbReference>
<evidence type="ECO:0000256" key="1">
    <source>
        <dbReference type="ARBA" id="ARBA00004123"/>
    </source>
</evidence>
<dbReference type="AlphaFoldDB" id="A0A5B7A7S0"/>
<organism evidence="10">
    <name type="scientific">Davidia involucrata</name>
    <name type="common">Dove tree</name>
    <dbReference type="NCBI Taxonomy" id="16924"/>
    <lineage>
        <taxon>Eukaryota</taxon>
        <taxon>Viridiplantae</taxon>
        <taxon>Streptophyta</taxon>
        <taxon>Embryophyta</taxon>
        <taxon>Tracheophyta</taxon>
        <taxon>Spermatophyta</taxon>
        <taxon>Magnoliopsida</taxon>
        <taxon>eudicotyledons</taxon>
        <taxon>Gunneridae</taxon>
        <taxon>Pentapetalae</taxon>
        <taxon>asterids</taxon>
        <taxon>Cornales</taxon>
        <taxon>Nyssaceae</taxon>
        <taxon>Davidia</taxon>
    </lineage>
</organism>
<dbReference type="InterPro" id="IPR001005">
    <property type="entry name" value="SANT/Myb"/>
</dbReference>
<name>A0A5B7A7S0_DAVIN</name>
<feature type="region of interest" description="Disordered" evidence="7">
    <location>
        <begin position="120"/>
        <end position="152"/>
    </location>
</feature>
<evidence type="ECO:0000256" key="4">
    <source>
        <dbReference type="ARBA" id="ARBA00023125"/>
    </source>
</evidence>
<dbReference type="PANTHER" id="PTHR47999:SF59">
    <property type="entry name" value="TRANSCRIPTION FACTOR WER-LIKE"/>
    <property type="match status" value="1"/>
</dbReference>
<keyword evidence="3" id="KW-0805">Transcription regulation</keyword>
<dbReference type="Pfam" id="PF00249">
    <property type="entry name" value="Myb_DNA-binding"/>
    <property type="match status" value="2"/>
</dbReference>
<dbReference type="Gene3D" id="1.10.10.60">
    <property type="entry name" value="Homeodomain-like"/>
    <property type="match status" value="2"/>
</dbReference>
<sequence length="205" mass="23201">MEGGKGYKKGLWTVEEDRILKEYIRVHGKGRWNRVAKMTGLKRCGKSCRLRWINYLSPNIKRDDFSEEEDDLIIRLHNLLGNRWSLIAGRVPGRTDNQVKNHWNTHLSKKLGVKKAKTKIGASSPTAGVPTDSKPPINGNGGADHDQKATAQPESAVGFFQAEEPTINEGFETSFWFSNDDLILNTPSLMELLDQDHSKFFWHGL</sequence>
<evidence type="ECO:0000256" key="6">
    <source>
        <dbReference type="ARBA" id="ARBA00023242"/>
    </source>
</evidence>
<dbReference type="FunFam" id="1.10.10.60:FF:000353">
    <property type="entry name" value="Transcription factor WER"/>
    <property type="match status" value="1"/>
</dbReference>
<evidence type="ECO:0000256" key="5">
    <source>
        <dbReference type="ARBA" id="ARBA00023163"/>
    </source>
</evidence>
<dbReference type="SUPFAM" id="SSF46689">
    <property type="entry name" value="Homeodomain-like"/>
    <property type="match status" value="1"/>
</dbReference>
<evidence type="ECO:0000256" key="7">
    <source>
        <dbReference type="SAM" id="MobiDB-lite"/>
    </source>
</evidence>
<dbReference type="InterPro" id="IPR017930">
    <property type="entry name" value="Myb_dom"/>
</dbReference>
<dbReference type="GO" id="GO:0090558">
    <property type="term" value="P:plant epidermis development"/>
    <property type="evidence" value="ECO:0007669"/>
    <property type="project" value="UniProtKB-ARBA"/>
</dbReference>
<evidence type="ECO:0000259" key="8">
    <source>
        <dbReference type="PROSITE" id="PS50090"/>
    </source>
</evidence>
<dbReference type="EMBL" id="GHES01021389">
    <property type="protein sequence ID" value="MPA51948.1"/>
    <property type="molecule type" value="Transcribed_RNA"/>
</dbReference>
<dbReference type="PROSITE" id="PS50090">
    <property type="entry name" value="MYB_LIKE"/>
    <property type="match status" value="2"/>
</dbReference>
<evidence type="ECO:0000256" key="3">
    <source>
        <dbReference type="ARBA" id="ARBA00023015"/>
    </source>
</evidence>
<keyword evidence="5" id="KW-0804">Transcription</keyword>
<dbReference type="CDD" id="cd00167">
    <property type="entry name" value="SANT"/>
    <property type="match status" value="2"/>
</dbReference>
<reference evidence="10" key="1">
    <citation type="submission" date="2019-08" db="EMBL/GenBank/DDBJ databases">
        <title>Reference gene set and small RNA set construction with multiple tissues from Davidia involucrata Baill.</title>
        <authorList>
            <person name="Yang H."/>
            <person name="Zhou C."/>
            <person name="Li G."/>
            <person name="Wang J."/>
            <person name="Gao P."/>
            <person name="Wang M."/>
            <person name="Wang R."/>
            <person name="Zhao Y."/>
        </authorList>
    </citation>
    <scope>NUCLEOTIDE SEQUENCE</scope>
    <source>
        <tissue evidence="10">Mixed with DoveR01_LX</tissue>
    </source>
</reference>
<dbReference type="GO" id="GO:0030154">
    <property type="term" value="P:cell differentiation"/>
    <property type="evidence" value="ECO:0007669"/>
    <property type="project" value="UniProtKB-ARBA"/>
</dbReference>
<dbReference type="GO" id="GO:0048731">
    <property type="term" value="P:system development"/>
    <property type="evidence" value="ECO:0007669"/>
    <property type="project" value="UniProtKB-ARBA"/>
</dbReference>
<comment type="subcellular location">
    <subcellularLocation>
        <location evidence="1">Nucleus</location>
    </subcellularLocation>
</comment>
<feature type="domain" description="Myb-like" evidence="8">
    <location>
        <begin position="57"/>
        <end position="107"/>
    </location>
</feature>
<protein>
    <submittedName>
        <fullName evidence="10">Putative transcription factor WER</fullName>
    </submittedName>
</protein>